<dbReference type="InterPro" id="IPR044822">
    <property type="entry name" value="Myb_DNA-bind_4"/>
</dbReference>
<dbReference type="InterPro" id="IPR001005">
    <property type="entry name" value="SANT/Myb"/>
</dbReference>
<feature type="domain" description="Myb-like" evidence="1">
    <location>
        <begin position="67"/>
        <end position="127"/>
    </location>
</feature>
<feature type="domain" description="Myb-like" evidence="1">
    <location>
        <begin position="653"/>
        <end position="709"/>
    </location>
</feature>
<feature type="domain" description="Myb-like" evidence="1">
    <location>
        <begin position="308"/>
        <end position="366"/>
    </location>
</feature>
<gene>
    <name evidence="2" type="ORF">ABMA28_010913</name>
</gene>
<dbReference type="Proteomes" id="UP001549921">
    <property type="component" value="Unassembled WGS sequence"/>
</dbReference>
<dbReference type="EMBL" id="JBEDNZ010000027">
    <property type="protein sequence ID" value="KAL0810109.1"/>
    <property type="molecule type" value="Genomic_DNA"/>
</dbReference>
<protein>
    <recommendedName>
        <fullName evidence="1">Myb-like domain-containing protein</fullName>
    </recommendedName>
</protein>
<dbReference type="SMART" id="SM00717">
    <property type="entry name" value="SANT"/>
    <property type="match status" value="3"/>
</dbReference>
<dbReference type="AlphaFoldDB" id="A0ABD0S7R5"/>
<accession>A0ABD0S7R5</accession>
<dbReference type="Pfam" id="PF13837">
    <property type="entry name" value="Myb_DNA-bind_4"/>
    <property type="match status" value="1"/>
</dbReference>
<evidence type="ECO:0000313" key="3">
    <source>
        <dbReference type="Proteomes" id="UP001549921"/>
    </source>
</evidence>
<organism evidence="2 3">
    <name type="scientific">Loxostege sticticalis</name>
    <name type="common">Beet webworm moth</name>
    <dbReference type="NCBI Taxonomy" id="481309"/>
    <lineage>
        <taxon>Eukaryota</taxon>
        <taxon>Metazoa</taxon>
        <taxon>Ecdysozoa</taxon>
        <taxon>Arthropoda</taxon>
        <taxon>Hexapoda</taxon>
        <taxon>Insecta</taxon>
        <taxon>Pterygota</taxon>
        <taxon>Neoptera</taxon>
        <taxon>Endopterygota</taxon>
        <taxon>Lepidoptera</taxon>
        <taxon>Glossata</taxon>
        <taxon>Ditrysia</taxon>
        <taxon>Pyraloidea</taxon>
        <taxon>Crambidae</taxon>
        <taxon>Pyraustinae</taxon>
        <taxon>Loxostege</taxon>
    </lineage>
</organism>
<dbReference type="Pfam" id="PF10545">
    <property type="entry name" value="MADF_DNA_bdg"/>
    <property type="match status" value="1"/>
</dbReference>
<sequence>MEQIVVKTEMQANGEILLFYVDENDPQNASIENQLMQMHQEPNEVNYEVQVEQAPASSEWTHPEPNRKVRWNEEEVQRILVFYVDNKETFVTGTAKKKHLWAVACKTMLIGKTPETCEVKLRNLKHKYSALLLEQEKGVAVTWPLFDLCHQAFHDDTYVQYLLREHLLREQKNIKVPVESNPIEDAHSGVITVKNMNTNKGDVNVETMLNLYLRYKKNFQKDYWRKGLWETIAIELGEEDADYWHKRFLNFKQHYLRMLAKRESDGHNSVNWPYMHLFDQIFEDDPEFKRRFTGLENGNRKSEVLPADNNEWNDTEKTVLVKYYFDCYDEFQDPTIPNNFLWNEVGRLLDKKPEACKLKFEELKKAHLDSYLEGGYSLQARKPLAILYDNIISKDTELELNNNVKSYGDMWTTEDIDQLVQFLYDNMIVFKDPVCFYVFWPCLAKKFNKSAAACKKQWEELKMLYKSILDDKKENPDMQIDWRYIDWFDRIFDYGMDTTLLNDFKNQKRNSARNSDKIGVKKVQIKSESDFHEISDEEEFDERGFTKRTKRGVGDSKAFKILEYYHKNKDRFSTTQRKKQVLWDNLAQQIGISGEQCAHRFRNLKQVYMSYVQREINKPEMPILWPYYALCKKVFGYRAIKNKLKNNKVGSEENEEWAPKEIKQIIHYFSNHFHEICNNDDSSKWAPLAREMNKSETSVNNKFLELQKSYKRLKTMKENHPECKVSWKYYNLFEDVYEKLGIEEVEEMEIDQLEYNDENVVNEEIIESQDEDDYQCIIVLPEGQELSDISNAQIIVQPTSDEQQTSEEVMEQTYEEDGQQSYYEVQEQIQNPRITVWNRGTKKKLLILYLNYVRSRKEKEINAKEMWIEIASKLPEKTPSSCKKMLAILKANHMKETDDAEANRKKSLYHSLMEKILQLKPKFVKKNQSSSKDLKAYKDVSLPTPKVELALQYYLQNIEEFTSPKFEKKYLWTELANFVGEPVNKLFNKINYLKQYFNLETEEVAGEKTLFSELLKEIINKETIIKATTKTEPLCFEENEEVVWSDEETEQLLVWYLANLEKFKNPKFVRKYLWIEASAILEKSPLACSKKMTEIRTQYKTMIKENPEELDGWRFYGLCQKIYGTGKKSEPSLMQLVEATASIIE</sequence>
<evidence type="ECO:0000313" key="2">
    <source>
        <dbReference type="EMBL" id="KAL0810109.1"/>
    </source>
</evidence>
<reference evidence="2 3" key="1">
    <citation type="submission" date="2024-06" db="EMBL/GenBank/DDBJ databases">
        <title>A chromosome-level genome assembly of beet webworm, Loxostege sticticalis.</title>
        <authorList>
            <person name="Zhang Y."/>
        </authorList>
    </citation>
    <scope>NUCLEOTIDE SEQUENCE [LARGE SCALE GENOMIC DNA]</scope>
    <source>
        <strain evidence="2">AQ028</strain>
        <tissue evidence="2">Male pupae</tissue>
    </source>
</reference>
<name>A0ABD0S7R5_LOXSC</name>
<proteinExistence type="predicted"/>
<dbReference type="InterPro" id="IPR006578">
    <property type="entry name" value="MADF-dom"/>
</dbReference>
<comment type="caution">
    <text evidence="2">The sequence shown here is derived from an EMBL/GenBank/DDBJ whole genome shotgun (WGS) entry which is preliminary data.</text>
</comment>
<evidence type="ECO:0000259" key="1">
    <source>
        <dbReference type="SMART" id="SM00717"/>
    </source>
</evidence>